<evidence type="ECO:0000313" key="1">
    <source>
        <dbReference type="EMBL" id="KAG9464237.1"/>
    </source>
</evidence>
<gene>
    <name evidence="1" type="ORF">GDO78_020271</name>
</gene>
<proteinExistence type="predicted"/>
<keyword evidence="2" id="KW-1185">Reference proteome</keyword>
<reference evidence="1" key="1">
    <citation type="thesis" date="2020" institute="ProQuest LLC" country="789 East Eisenhower Parkway, Ann Arbor, MI, USA">
        <title>Comparative Genomics and Chromosome Evolution.</title>
        <authorList>
            <person name="Mudd A.B."/>
        </authorList>
    </citation>
    <scope>NUCLEOTIDE SEQUENCE</scope>
    <source>
        <strain evidence="1">HN-11 Male</strain>
        <tissue evidence="1">Kidney and liver</tissue>
    </source>
</reference>
<dbReference type="Proteomes" id="UP000770717">
    <property type="component" value="Unassembled WGS sequence"/>
</dbReference>
<dbReference type="EMBL" id="WNTK01004813">
    <property type="protein sequence ID" value="KAG9464237.1"/>
    <property type="molecule type" value="Genomic_DNA"/>
</dbReference>
<name>A0A8J6B526_ELECQ</name>
<organism evidence="1 2">
    <name type="scientific">Eleutherodactylus coqui</name>
    <name type="common">Puerto Rican coqui</name>
    <dbReference type="NCBI Taxonomy" id="57060"/>
    <lineage>
        <taxon>Eukaryota</taxon>
        <taxon>Metazoa</taxon>
        <taxon>Chordata</taxon>
        <taxon>Craniata</taxon>
        <taxon>Vertebrata</taxon>
        <taxon>Euteleostomi</taxon>
        <taxon>Amphibia</taxon>
        <taxon>Batrachia</taxon>
        <taxon>Anura</taxon>
        <taxon>Neobatrachia</taxon>
        <taxon>Hyloidea</taxon>
        <taxon>Eleutherodactylidae</taxon>
        <taxon>Eleutherodactylinae</taxon>
        <taxon>Eleutherodactylus</taxon>
        <taxon>Eleutherodactylus</taxon>
    </lineage>
</organism>
<protein>
    <submittedName>
        <fullName evidence="1">Uncharacterized protein</fullName>
    </submittedName>
</protein>
<sequence length="109" mass="12189">MSVVIFINVSLYTGLHSIKHRKGETTLIINKVCMYKYKLHQTTMSNTLPLLELSEFNSAFGTVCALQVQKTLLNAERGPQQCNLQTGPVSRGEKAMTELNVYVPSQTEI</sequence>
<evidence type="ECO:0000313" key="2">
    <source>
        <dbReference type="Proteomes" id="UP000770717"/>
    </source>
</evidence>
<accession>A0A8J6B526</accession>
<dbReference type="AlphaFoldDB" id="A0A8J6B526"/>
<comment type="caution">
    <text evidence="1">The sequence shown here is derived from an EMBL/GenBank/DDBJ whole genome shotgun (WGS) entry which is preliminary data.</text>
</comment>